<dbReference type="Gene3D" id="3.10.180.10">
    <property type="entry name" value="2,3-Dihydroxybiphenyl 1,2-Dioxygenase, domain 1"/>
    <property type="match status" value="2"/>
</dbReference>
<name>A0A229NU54_9BACL</name>
<dbReference type="PANTHER" id="PTHR36110">
    <property type="entry name" value="RING-CLEAVING DIOXYGENASE MHQE-RELATED"/>
    <property type="match status" value="1"/>
</dbReference>
<dbReference type="InterPro" id="IPR004360">
    <property type="entry name" value="Glyas_Fos-R_dOase_dom"/>
</dbReference>
<dbReference type="RefSeq" id="WP_089526106.1">
    <property type="nucleotide sequence ID" value="NZ_NMUQ01000003.1"/>
</dbReference>
<keyword evidence="2" id="KW-0560">Oxidoreductase</keyword>
<comment type="caution">
    <text evidence="2">The sequence shown here is derived from an EMBL/GenBank/DDBJ whole genome shotgun (WGS) entry which is preliminary data.</text>
</comment>
<dbReference type="EMBL" id="NMUQ01000003">
    <property type="protein sequence ID" value="OXM13400.1"/>
    <property type="molecule type" value="Genomic_DNA"/>
</dbReference>
<sequence length="327" mass="36361">MASGLKGIHHVSAMTAKALRNYEFYTQVMGMRLVKKTVNQDDTSMYHLFYGDDKGSPGTELTFFELPIMGRNRPGSASISAYSLRVASDEALSWWERRFDELGVDHDGLLERAGRMTLAFRDPEEQRVLLVSDEHNAGVAAGNPWSGGPVPVEYGITGLGPVQLTVRNAAPTLATLTDLLGFRRKGAYPSHMPGQPDVVIMEVGEGGSGAEVHVEERNDLERERLGRGGVHHVAFRVEDEHELREWVQRISEAGYGNSGYVDRFYFRSLYFREPGGILIELATDGPGFDTDEEQDRLGETLSLPPFLEPNREAIEARLKPLVTELAR</sequence>
<evidence type="ECO:0000313" key="2">
    <source>
        <dbReference type="EMBL" id="OXM13400.1"/>
    </source>
</evidence>
<reference evidence="2 3" key="1">
    <citation type="submission" date="2017-07" db="EMBL/GenBank/DDBJ databases">
        <title>Paenibacillus herberti R33 genome sequencing and assembly.</title>
        <authorList>
            <person name="Su W."/>
        </authorList>
    </citation>
    <scope>NUCLEOTIDE SEQUENCE [LARGE SCALE GENOMIC DNA]</scope>
    <source>
        <strain evidence="2 3">R33</strain>
    </source>
</reference>
<dbReference type="SUPFAM" id="SSF54593">
    <property type="entry name" value="Glyoxalase/Bleomycin resistance protein/Dihydroxybiphenyl dioxygenase"/>
    <property type="match status" value="1"/>
</dbReference>
<dbReference type="InterPro" id="IPR052537">
    <property type="entry name" value="Extradiol_RC_dioxygenase"/>
</dbReference>
<accession>A0A229NU54</accession>
<organism evidence="2 3">
    <name type="scientific">Paenibacillus herberti</name>
    <dbReference type="NCBI Taxonomy" id="1619309"/>
    <lineage>
        <taxon>Bacteria</taxon>
        <taxon>Bacillati</taxon>
        <taxon>Bacillota</taxon>
        <taxon>Bacilli</taxon>
        <taxon>Bacillales</taxon>
        <taxon>Paenibacillaceae</taxon>
        <taxon>Paenibacillus</taxon>
    </lineage>
</organism>
<feature type="domain" description="VOC" evidence="1">
    <location>
        <begin position="7"/>
        <end position="133"/>
    </location>
</feature>
<protein>
    <submittedName>
        <fullName evidence="2">Ring-cleaving dioxygenase</fullName>
    </submittedName>
</protein>
<feature type="domain" description="VOC" evidence="1">
    <location>
        <begin position="158"/>
        <end position="284"/>
    </location>
</feature>
<evidence type="ECO:0000259" key="1">
    <source>
        <dbReference type="PROSITE" id="PS51819"/>
    </source>
</evidence>
<keyword evidence="3" id="KW-1185">Reference proteome</keyword>
<dbReference type="CDD" id="cd08347">
    <property type="entry name" value="PcpA_C_like"/>
    <property type="match status" value="1"/>
</dbReference>
<dbReference type="OrthoDB" id="9785698at2"/>
<dbReference type="GO" id="GO:0051213">
    <property type="term" value="F:dioxygenase activity"/>
    <property type="evidence" value="ECO:0007669"/>
    <property type="project" value="UniProtKB-KW"/>
</dbReference>
<dbReference type="InterPro" id="IPR029068">
    <property type="entry name" value="Glyas_Bleomycin-R_OHBP_Dase"/>
</dbReference>
<keyword evidence="2" id="KW-0223">Dioxygenase</keyword>
<evidence type="ECO:0000313" key="3">
    <source>
        <dbReference type="Proteomes" id="UP000215145"/>
    </source>
</evidence>
<proteinExistence type="predicted"/>
<dbReference type="InterPro" id="IPR037523">
    <property type="entry name" value="VOC_core"/>
</dbReference>
<dbReference type="AlphaFoldDB" id="A0A229NU54"/>
<dbReference type="Proteomes" id="UP000215145">
    <property type="component" value="Unassembled WGS sequence"/>
</dbReference>
<gene>
    <name evidence="2" type="ORF">CGZ75_20280</name>
</gene>
<dbReference type="Pfam" id="PF00903">
    <property type="entry name" value="Glyoxalase"/>
    <property type="match status" value="2"/>
</dbReference>
<dbReference type="PROSITE" id="PS51819">
    <property type="entry name" value="VOC"/>
    <property type="match status" value="2"/>
</dbReference>
<dbReference type="PANTHER" id="PTHR36110:SF4">
    <property type="entry name" value="RING-CLEAVING DIOXYGENASE MHQA-RELATED"/>
    <property type="match status" value="1"/>
</dbReference>